<comment type="caution">
    <text evidence="3">The sequence shown here is derived from an EMBL/GenBank/DDBJ whole genome shotgun (WGS) entry which is preliminary data.</text>
</comment>
<feature type="domain" description="DUF4097" evidence="2">
    <location>
        <begin position="13"/>
        <end position="228"/>
    </location>
</feature>
<dbReference type="RefSeq" id="WP_197001819.1">
    <property type="nucleotide sequence ID" value="NZ_BONS01000023.1"/>
</dbReference>
<feature type="region of interest" description="Disordered" evidence="1">
    <location>
        <begin position="29"/>
        <end position="50"/>
    </location>
</feature>
<proteinExistence type="predicted"/>
<dbReference type="EMBL" id="JADOUF010000001">
    <property type="protein sequence ID" value="MBG6134605.1"/>
    <property type="molecule type" value="Genomic_DNA"/>
</dbReference>
<evidence type="ECO:0000313" key="3">
    <source>
        <dbReference type="EMBL" id="MBG6134605.1"/>
    </source>
</evidence>
<dbReference type="Proteomes" id="UP000622552">
    <property type="component" value="Unassembled WGS sequence"/>
</dbReference>
<accession>A0A8J7G7Z5</accession>
<keyword evidence="4" id="KW-1185">Reference proteome</keyword>
<dbReference type="AlphaFoldDB" id="A0A8J7G7Z5"/>
<dbReference type="InterPro" id="IPR025164">
    <property type="entry name" value="Toastrack_DUF4097"/>
</dbReference>
<name>A0A8J7G7Z5_9ACTN</name>
<evidence type="ECO:0000256" key="1">
    <source>
        <dbReference type="SAM" id="MobiDB-lite"/>
    </source>
</evidence>
<gene>
    <name evidence="3" type="ORF">IW245_000799</name>
</gene>
<sequence>MPTFDTPEPISVTIDLGYGDVRLTASDRADTTVEVRPSNPAKDADVRSAEQTQVEFTAGRLLVKGPKQRLGLFGKIGSVDVDIALPSGSHLHADAGLAAFRAEGRLGECRIKAGAGDLHLEDTATVDLNTSAGAITLRRVAGNAEVSTGTGRVRLQHVDGTATVKNSNGDTWVGTVTGDLRVKAANGDITVDSAHADVTATTANGVIRIGETVRGTVSLKTAFGELEVGVRAGTAALLDVHTQFGHVRNSLQAVDAPAPEQGETIEIHARTSFGDIIIHHS</sequence>
<dbReference type="PANTHER" id="PTHR34094">
    <property type="match status" value="1"/>
</dbReference>
<dbReference type="PANTHER" id="PTHR34094:SF1">
    <property type="entry name" value="PROTEIN FAM185A"/>
    <property type="match status" value="1"/>
</dbReference>
<dbReference type="Pfam" id="PF13349">
    <property type="entry name" value="DUF4097"/>
    <property type="match status" value="1"/>
</dbReference>
<evidence type="ECO:0000259" key="2">
    <source>
        <dbReference type="Pfam" id="PF13349"/>
    </source>
</evidence>
<protein>
    <submittedName>
        <fullName evidence="3">DUF4097 and DUF4098 domain-containing protein YvlB</fullName>
    </submittedName>
</protein>
<evidence type="ECO:0000313" key="4">
    <source>
        <dbReference type="Proteomes" id="UP000622552"/>
    </source>
</evidence>
<reference evidence="3" key="1">
    <citation type="submission" date="2020-11" db="EMBL/GenBank/DDBJ databases">
        <title>Sequencing the genomes of 1000 actinobacteria strains.</title>
        <authorList>
            <person name="Klenk H.-P."/>
        </authorList>
    </citation>
    <scope>NUCLEOTIDE SEQUENCE</scope>
    <source>
        <strain evidence="3">DSM 45356</strain>
    </source>
</reference>
<organism evidence="3 4">
    <name type="scientific">Longispora fulva</name>
    <dbReference type="NCBI Taxonomy" id="619741"/>
    <lineage>
        <taxon>Bacteria</taxon>
        <taxon>Bacillati</taxon>
        <taxon>Actinomycetota</taxon>
        <taxon>Actinomycetes</taxon>
        <taxon>Micromonosporales</taxon>
        <taxon>Micromonosporaceae</taxon>
        <taxon>Longispora</taxon>
    </lineage>
</organism>